<dbReference type="InParanoid" id="A0A1S3J064"/>
<accession>A0A1S3J064</accession>
<keyword evidence="2" id="KW-1185">Reference proteome</keyword>
<dbReference type="AlphaFoldDB" id="A0A1S3J064"/>
<reference evidence="3" key="1">
    <citation type="submission" date="2025-08" db="UniProtKB">
        <authorList>
            <consortium name="RefSeq"/>
        </authorList>
    </citation>
    <scope>IDENTIFICATION</scope>
    <source>
        <tissue evidence="3">Gonads</tissue>
    </source>
</reference>
<evidence type="ECO:0000313" key="3">
    <source>
        <dbReference type="RefSeq" id="XP_013403194.1"/>
    </source>
</evidence>
<feature type="compositionally biased region" description="Basic and acidic residues" evidence="1">
    <location>
        <begin position="12"/>
        <end position="29"/>
    </location>
</feature>
<evidence type="ECO:0000313" key="2">
    <source>
        <dbReference type="Proteomes" id="UP000085678"/>
    </source>
</evidence>
<feature type="region of interest" description="Disordered" evidence="1">
    <location>
        <begin position="47"/>
        <end position="75"/>
    </location>
</feature>
<proteinExistence type="predicted"/>
<gene>
    <name evidence="3" type="primary">LOC106168611</name>
</gene>
<protein>
    <submittedName>
        <fullName evidence="3">Uncharacterized protein LOC106168611</fullName>
    </submittedName>
</protein>
<organism evidence="2 3">
    <name type="scientific">Lingula anatina</name>
    <name type="common">Brachiopod</name>
    <name type="synonym">Lingula unguis</name>
    <dbReference type="NCBI Taxonomy" id="7574"/>
    <lineage>
        <taxon>Eukaryota</taxon>
        <taxon>Metazoa</taxon>
        <taxon>Spiralia</taxon>
        <taxon>Lophotrochozoa</taxon>
        <taxon>Brachiopoda</taxon>
        <taxon>Linguliformea</taxon>
        <taxon>Lingulata</taxon>
        <taxon>Lingulida</taxon>
        <taxon>Linguloidea</taxon>
        <taxon>Lingulidae</taxon>
        <taxon>Lingula</taxon>
    </lineage>
</organism>
<dbReference type="KEGG" id="lak:106168611"/>
<feature type="compositionally biased region" description="Basic residues" evidence="1">
    <location>
        <begin position="50"/>
        <end position="63"/>
    </location>
</feature>
<evidence type="ECO:0000256" key="1">
    <source>
        <dbReference type="SAM" id="MobiDB-lite"/>
    </source>
</evidence>
<dbReference type="RefSeq" id="XP_013403194.1">
    <property type="nucleotide sequence ID" value="XM_013547740.1"/>
</dbReference>
<dbReference type="GeneID" id="106168611"/>
<dbReference type="Proteomes" id="UP000085678">
    <property type="component" value="Unplaced"/>
</dbReference>
<name>A0A1S3J064_LINAN</name>
<sequence>MPLSKTVARQKNYRERLKSNPEKYKEVKKKDNERHLIRNMMEAVLEEKRRRDRERKREARKRKREMENLPPECSSYQDTWSLEEATKRVQKCLPKSPTKQAAVLAQIYNEMSPRRKKMFHEQIELIDETEDCGQNR</sequence>
<feature type="region of interest" description="Disordered" evidence="1">
    <location>
        <begin position="1"/>
        <end position="29"/>
    </location>
</feature>